<comment type="caution">
    <text evidence="2">The sequence shown here is derived from an EMBL/GenBank/DDBJ whole genome shotgun (WGS) entry which is preliminary data.</text>
</comment>
<dbReference type="Proteomes" id="UP000031192">
    <property type="component" value="Unassembled WGS sequence"/>
</dbReference>
<dbReference type="AlphaFoldDB" id="A0A0B4H3V0"/>
<dbReference type="CDD" id="cd18186">
    <property type="entry name" value="BTB_POZ_ZBTB_KLHL-like"/>
    <property type="match status" value="1"/>
</dbReference>
<dbReference type="SMART" id="SM00225">
    <property type="entry name" value="BTB"/>
    <property type="match status" value="1"/>
</dbReference>
<sequence length="170" mass="19118">MESLTDETALMVVASSQSEPETTTVELCTNGDVTLVVGHKRFVVSSEILKISSPYFKILFSPKYREGNVVQNGGLPEIVLHDDDPEAMDILLSILHHRGQENYHQLTPRMILKVADHCDKYACEQPLMPWITQWLQKIPTDGSVRDYDCLLTAAYVFGAEQHLKAISKES</sequence>
<organism evidence="2 3">
    <name type="scientific">Metarhizium guizhouense (strain ARSEF 977)</name>
    <dbReference type="NCBI Taxonomy" id="1276136"/>
    <lineage>
        <taxon>Eukaryota</taxon>
        <taxon>Fungi</taxon>
        <taxon>Dikarya</taxon>
        <taxon>Ascomycota</taxon>
        <taxon>Pezizomycotina</taxon>
        <taxon>Sordariomycetes</taxon>
        <taxon>Hypocreomycetidae</taxon>
        <taxon>Hypocreales</taxon>
        <taxon>Clavicipitaceae</taxon>
        <taxon>Metarhizium</taxon>
    </lineage>
</organism>
<evidence type="ECO:0000313" key="2">
    <source>
        <dbReference type="EMBL" id="KID86707.1"/>
    </source>
</evidence>
<dbReference type="PROSITE" id="PS50097">
    <property type="entry name" value="BTB"/>
    <property type="match status" value="1"/>
</dbReference>
<dbReference type="Pfam" id="PF00651">
    <property type="entry name" value="BTB"/>
    <property type="match status" value="1"/>
</dbReference>
<protein>
    <submittedName>
        <fullName evidence="2">BTB/POZ fold protein</fullName>
    </submittedName>
</protein>
<feature type="domain" description="BTB" evidence="1">
    <location>
        <begin position="31"/>
        <end position="96"/>
    </location>
</feature>
<dbReference type="HOGENOM" id="CLU_054243_4_0_1"/>
<reference evidence="2 3" key="1">
    <citation type="journal article" date="2014" name="Proc. Natl. Acad. Sci. U.S.A.">
        <title>Trajectory and genomic determinants of fungal-pathogen speciation and host adaptation.</title>
        <authorList>
            <person name="Hu X."/>
            <person name="Xiao G."/>
            <person name="Zheng P."/>
            <person name="Shang Y."/>
            <person name="Su Y."/>
            <person name="Zhang X."/>
            <person name="Liu X."/>
            <person name="Zhan S."/>
            <person name="St Leger R.J."/>
            <person name="Wang C."/>
        </authorList>
    </citation>
    <scope>NUCLEOTIDE SEQUENCE [LARGE SCALE GENOMIC DNA]</scope>
    <source>
        <strain evidence="2 3">ARSEF 977</strain>
    </source>
</reference>
<evidence type="ECO:0000259" key="1">
    <source>
        <dbReference type="PROSITE" id="PS50097"/>
    </source>
</evidence>
<dbReference type="InterPro" id="IPR011333">
    <property type="entry name" value="SKP1/BTB/POZ_sf"/>
</dbReference>
<dbReference type="Gene3D" id="3.30.710.10">
    <property type="entry name" value="Potassium Channel Kv1.1, Chain A"/>
    <property type="match status" value="1"/>
</dbReference>
<accession>A0A0B4H3V0</accession>
<dbReference type="SUPFAM" id="SSF54695">
    <property type="entry name" value="POZ domain"/>
    <property type="match status" value="1"/>
</dbReference>
<dbReference type="EMBL" id="AZNH01000020">
    <property type="protein sequence ID" value="KID86707.1"/>
    <property type="molecule type" value="Genomic_DNA"/>
</dbReference>
<gene>
    <name evidence="2" type="ORF">MGU_06179</name>
</gene>
<evidence type="ECO:0000313" key="3">
    <source>
        <dbReference type="Proteomes" id="UP000031192"/>
    </source>
</evidence>
<dbReference type="OrthoDB" id="5326346at2759"/>
<dbReference type="InterPro" id="IPR000210">
    <property type="entry name" value="BTB/POZ_dom"/>
</dbReference>
<proteinExistence type="predicted"/>
<keyword evidence="3" id="KW-1185">Reference proteome</keyword>
<name>A0A0B4H3V0_METGA</name>